<dbReference type="InterPro" id="IPR006016">
    <property type="entry name" value="UspA"/>
</dbReference>
<reference evidence="5" key="2">
    <citation type="submission" date="2020-09" db="EMBL/GenBank/DDBJ databases">
        <authorList>
            <person name="Sun Q."/>
            <person name="Ohkuma M."/>
        </authorList>
    </citation>
    <scope>NUCLEOTIDE SEQUENCE</scope>
    <source>
        <strain evidence="5">JCM 3276</strain>
    </source>
</reference>
<feature type="domain" description="UspA" evidence="4">
    <location>
        <begin position="147"/>
        <end position="284"/>
    </location>
</feature>
<keyword evidence="3" id="KW-0067">ATP-binding</keyword>
<organism evidence="5 6">
    <name type="scientific">Actinokineospora fastidiosa</name>
    <dbReference type="NCBI Taxonomy" id="1816"/>
    <lineage>
        <taxon>Bacteria</taxon>
        <taxon>Bacillati</taxon>
        <taxon>Actinomycetota</taxon>
        <taxon>Actinomycetes</taxon>
        <taxon>Pseudonocardiales</taxon>
        <taxon>Pseudonocardiaceae</taxon>
        <taxon>Actinokineospora</taxon>
    </lineage>
</organism>
<evidence type="ECO:0000256" key="3">
    <source>
        <dbReference type="ARBA" id="ARBA00022840"/>
    </source>
</evidence>
<dbReference type="PANTHER" id="PTHR46268">
    <property type="entry name" value="STRESS RESPONSE PROTEIN NHAX"/>
    <property type="match status" value="1"/>
</dbReference>
<accession>A0A918GC07</accession>
<evidence type="ECO:0000259" key="4">
    <source>
        <dbReference type="Pfam" id="PF00582"/>
    </source>
</evidence>
<dbReference type="PANTHER" id="PTHR46268:SF27">
    <property type="entry name" value="UNIVERSAL STRESS PROTEIN RV2623"/>
    <property type="match status" value="1"/>
</dbReference>
<keyword evidence="6" id="KW-1185">Reference proteome</keyword>
<dbReference type="InterPro" id="IPR014729">
    <property type="entry name" value="Rossmann-like_a/b/a_fold"/>
</dbReference>
<keyword evidence="2" id="KW-0547">Nucleotide-binding</keyword>
<dbReference type="RefSeq" id="WP_189210313.1">
    <property type="nucleotide sequence ID" value="NZ_BMRB01000002.1"/>
</dbReference>
<dbReference type="Pfam" id="PF00582">
    <property type="entry name" value="Usp"/>
    <property type="match status" value="2"/>
</dbReference>
<reference evidence="5" key="1">
    <citation type="journal article" date="2014" name="Int. J. Syst. Evol. Microbiol.">
        <title>Complete genome sequence of Corynebacterium casei LMG S-19264T (=DSM 44701T), isolated from a smear-ripened cheese.</title>
        <authorList>
            <consortium name="US DOE Joint Genome Institute (JGI-PGF)"/>
            <person name="Walter F."/>
            <person name="Albersmeier A."/>
            <person name="Kalinowski J."/>
            <person name="Ruckert C."/>
        </authorList>
    </citation>
    <scope>NUCLEOTIDE SEQUENCE</scope>
    <source>
        <strain evidence="5">JCM 3276</strain>
    </source>
</reference>
<comment type="caution">
    <text evidence="5">The sequence shown here is derived from an EMBL/GenBank/DDBJ whole genome shotgun (WGS) entry which is preliminary data.</text>
</comment>
<evidence type="ECO:0000313" key="6">
    <source>
        <dbReference type="Proteomes" id="UP000660680"/>
    </source>
</evidence>
<proteinExistence type="inferred from homology"/>
<dbReference type="EMBL" id="BMRB01000002">
    <property type="protein sequence ID" value="GGS28404.1"/>
    <property type="molecule type" value="Genomic_DNA"/>
</dbReference>
<evidence type="ECO:0000256" key="2">
    <source>
        <dbReference type="ARBA" id="ARBA00022741"/>
    </source>
</evidence>
<dbReference type="Gene3D" id="3.40.50.620">
    <property type="entry name" value="HUPs"/>
    <property type="match status" value="2"/>
</dbReference>
<dbReference type="AlphaFoldDB" id="A0A918GC07"/>
<comment type="similarity">
    <text evidence="1">Belongs to the universal stress protein A family.</text>
</comment>
<dbReference type="Proteomes" id="UP000660680">
    <property type="component" value="Unassembled WGS sequence"/>
</dbReference>
<dbReference type="GO" id="GO:0005524">
    <property type="term" value="F:ATP binding"/>
    <property type="evidence" value="ECO:0007669"/>
    <property type="project" value="UniProtKB-KW"/>
</dbReference>
<evidence type="ECO:0000256" key="1">
    <source>
        <dbReference type="ARBA" id="ARBA00008791"/>
    </source>
</evidence>
<protein>
    <recommendedName>
        <fullName evidence="4">UspA domain-containing protein</fullName>
    </recommendedName>
</protein>
<dbReference type="SUPFAM" id="SSF52402">
    <property type="entry name" value="Adenine nucleotide alpha hydrolases-like"/>
    <property type="match status" value="2"/>
</dbReference>
<gene>
    <name evidence="5" type="ORF">GCM10010171_21830</name>
</gene>
<sequence>MSQIIAAVDGSAAALDAVRWAARAAAARGLPLRLLHAYPPPPPRLPAALDPDDRWVAAMTDHAERVLAEASAAARAAAPGVTPILDQRMGTPSQVVVDASLDAHAVVLGSRGLGGFRGLLAGSLALTMATHAHSPVVVVRGAPEQGPVVVGVDGSPAGEAALAFAFDQAAHRGVGLRAVHTWLDTAYTGGWYPLPVLMDWDAIAEDERAFLAERLAGWTEKYPEVPVERIVVRDRPARALLDHAEDAQLLVVGSRGHSPLAGVVLGGTAQAVLHHAECPVAVVPPR</sequence>
<name>A0A918GC07_9PSEU</name>
<feature type="domain" description="UspA" evidence="4">
    <location>
        <begin position="3"/>
        <end position="140"/>
    </location>
</feature>
<dbReference type="InterPro" id="IPR006015">
    <property type="entry name" value="Universal_stress_UspA"/>
</dbReference>
<dbReference type="PRINTS" id="PR01438">
    <property type="entry name" value="UNVRSLSTRESS"/>
</dbReference>
<evidence type="ECO:0000313" key="5">
    <source>
        <dbReference type="EMBL" id="GGS28404.1"/>
    </source>
</evidence>